<dbReference type="Pfam" id="PF00386">
    <property type="entry name" value="C1q"/>
    <property type="match status" value="1"/>
</dbReference>
<keyword evidence="2" id="KW-0964">Secreted</keyword>
<evidence type="ECO:0000256" key="5">
    <source>
        <dbReference type="SAM" id="MobiDB-lite"/>
    </source>
</evidence>
<accession>A0A401PPD3</accession>
<feature type="compositionally biased region" description="Basic and acidic residues" evidence="5">
    <location>
        <begin position="127"/>
        <end position="136"/>
    </location>
</feature>
<dbReference type="InterPro" id="IPR050392">
    <property type="entry name" value="Collagen/C1q_domain"/>
</dbReference>
<dbReference type="Proteomes" id="UP000288216">
    <property type="component" value="Unassembled WGS sequence"/>
</dbReference>
<dbReference type="EMBL" id="BFAA01014935">
    <property type="protein sequence ID" value="GCB75010.1"/>
    <property type="molecule type" value="Genomic_DNA"/>
</dbReference>
<dbReference type="SMART" id="SM00110">
    <property type="entry name" value="C1Q"/>
    <property type="match status" value="1"/>
</dbReference>
<evidence type="ECO:0000256" key="3">
    <source>
        <dbReference type="ARBA" id="ARBA00022729"/>
    </source>
</evidence>
<feature type="domain" description="C1q" evidence="7">
    <location>
        <begin position="135"/>
        <end position="264"/>
    </location>
</feature>
<evidence type="ECO:0000256" key="1">
    <source>
        <dbReference type="ARBA" id="ARBA00004613"/>
    </source>
</evidence>
<reference evidence="8 9" key="1">
    <citation type="journal article" date="2018" name="Nat. Ecol. Evol.">
        <title>Shark genomes provide insights into elasmobranch evolution and the origin of vertebrates.</title>
        <authorList>
            <person name="Hara Y"/>
            <person name="Yamaguchi K"/>
            <person name="Onimaru K"/>
            <person name="Kadota M"/>
            <person name="Koyanagi M"/>
            <person name="Keeley SD"/>
            <person name="Tatsumi K"/>
            <person name="Tanaka K"/>
            <person name="Motone F"/>
            <person name="Kageyama Y"/>
            <person name="Nozu R"/>
            <person name="Adachi N"/>
            <person name="Nishimura O"/>
            <person name="Nakagawa R"/>
            <person name="Tanegashima C"/>
            <person name="Kiyatake I"/>
            <person name="Matsumoto R"/>
            <person name="Murakumo K"/>
            <person name="Nishida K"/>
            <person name="Terakita A"/>
            <person name="Kuratani S"/>
            <person name="Sato K"/>
            <person name="Hyodo S Kuraku.S."/>
        </authorList>
    </citation>
    <scope>NUCLEOTIDE SEQUENCE [LARGE SCALE GENOMIC DNA]</scope>
</reference>
<feature type="compositionally biased region" description="Basic and acidic residues" evidence="5">
    <location>
        <begin position="65"/>
        <end position="80"/>
    </location>
</feature>
<feature type="signal peptide" evidence="6">
    <location>
        <begin position="1"/>
        <end position="45"/>
    </location>
</feature>
<gene>
    <name evidence="8" type="ORF">scyTo_0019709</name>
</gene>
<evidence type="ECO:0000313" key="8">
    <source>
        <dbReference type="EMBL" id="GCB75010.1"/>
    </source>
</evidence>
<evidence type="ECO:0000259" key="7">
    <source>
        <dbReference type="PROSITE" id="PS50871"/>
    </source>
</evidence>
<dbReference type="GO" id="GO:0005581">
    <property type="term" value="C:collagen trimer"/>
    <property type="evidence" value="ECO:0007669"/>
    <property type="project" value="UniProtKB-KW"/>
</dbReference>
<dbReference type="FunFam" id="2.60.120.40:FF:000001">
    <property type="entry name" value="Complement C1q B chain"/>
    <property type="match status" value="1"/>
</dbReference>
<dbReference type="PROSITE" id="PS50871">
    <property type="entry name" value="C1Q"/>
    <property type="match status" value="1"/>
</dbReference>
<sequence length="264" mass="28366">MRALLLLSVLLQKFQGTIRFYSHTMDVSHISLLLLLSTLSSLIQGLDTNSGIPGIPGCHGLPGKSGKDGRDGSKGAKGERGLPGFAVSQGHGGEKGDRGFPGPTGKRGRRGPAGEIGEPGNPGVKGEIGRSGDHKSTLKSAFSAKRGGFEYPPRDACIRFSKIISNDQNHYDSNTGVFTCNITGFYYFVYHATSDNNLCINLNLNDIKKVGFCNHGTFDQVSSGGTVLHLQANDRVWLEPTDYNAMMGKEDHDSVFSGFLIFPD</sequence>
<dbReference type="OrthoDB" id="8964326at2759"/>
<comment type="caution">
    <text evidence="8">The sequence shown here is derived from an EMBL/GenBank/DDBJ whole genome shotgun (WGS) entry which is preliminary data.</text>
</comment>
<comment type="subcellular location">
    <subcellularLocation>
        <location evidence="1">Secreted</location>
    </subcellularLocation>
</comment>
<dbReference type="PANTHER" id="PTHR15427:SF29">
    <property type="entry name" value="COMPLEMENT C1Q SUBCOMPONENT SUBUNIT C"/>
    <property type="match status" value="1"/>
</dbReference>
<dbReference type="InterPro" id="IPR008983">
    <property type="entry name" value="Tumour_necrosis_fac-like_dom"/>
</dbReference>
<dbReference type="PANTHER" id="PTHR15427">
    <property type="entry name" value="EMILIN ELASTIN MICROFIBRIL INTERFACE-LOCATED PROTEIN ELASTIN MICROFIBRIL INTERFACER"/>
    <property type="match status" value="1"/>
</dbReference>
<keyword evidence="4" id="KW-0176">Collagen</keyword>
<evidence type="ECO:0000256" key="6">
    <source>
        <dbReference type="SAM" id="SignalP"/>
    </source>
</evidence>
<dbReference type="InterPro" id="IPR001073">
    <property type="entry name" value="C1q_dom"/>
</dbReference>
<evidence type="ECO:0000313" key="9">
    <source>
        <dbReference type="Proteomes" id="UP000288216"/>
    </source>
</evidence>
<protein>
    <recommendedName>
        <fullName evidence="7">C1q domain-containing protein</fullName>
    </recommendedName>
</protein>
<feature type="chain" id="PRO_5019495389" description="C1q domain-containing protein" evidence="6">
    <location>
        <begin position="46"/>
        <end position="264"/>
    </location>
</feature>
<dbReference type="Pfam" id="PF01391">
    <property type="entry name" value="Collagen"/>
    <property type="match status" value="1"/>
</dbReference>
<dbReference type="SUPFAM" id="SSF49842">
    <property type="entry name" value="TNF-like"/>
    <property type="match status" value="1"/>
</dbReference>
<keyword evidence="9" id="KW-1185">Reference proteome</keyword>
<proteinExistence type="predicted"/>
<dbReference type="OMA" id="RGTNEYP"/>
<evidence type="ECO:0000256" key="4">
    <source>
        <dbReference type="ARBA" id="ARBA00023119"/>
    </source>
</evidence>
<keyword evidence="3 6" id="KW-0732">Signal</keyword>
<feature type="region of interest" description="Disordered" evidence="5">
    <location>
        <begin position="53"/>
        <end position="137"/>
    </location>
</feature>
<dbReference type="PRINTS" id="PR00007">
    <property type="entry name" value="COMPLEMNTC1Q"/>
</dbReference>
<dbReference type="AlphaFoldDB" id="A0A401PPD3"/>
<name>A0A401PPD3_SCYTO</name>
<dbReference type="InterPro" id="IPR008160">
    <property type="entry name" value="Collagen"/>
</dbReference>
<dbReference type="STRING" id="75743.A0A401PPD3"/>
<evidence type="ECO:0000256" key="2">
    <source>
        <dbReference type="ARBA" id="ARBA00022525"/>
    </source>
</evidence>
<dbReference type="GO" id="GO:0005576">
    <property type="term" value="C:extracellular region"/>
    <property type="evidence" value="ECO:0007669"/>
    <property type="project" value="UniProtKB-SubCell"/>
</dbReference>
<organism evidence="8 9">
    <name type="scientific">Scyliorhinus torazame</name>
    <name type="common">Cloudy catshark</name>
    <name type="synonym">Catulus torazame</name>
    <dbReference type="NCBI Taxonomy" id="75743"/>
    <lineage>
        <taxon>Eukaryota</taxon>
        <taxon>Metazoa</taxon>
        <taxon>Chordata</taxon>
        <taxon>Craniata</taxon>
        <taxon>Vertebrata</taxon>
        <taxon>Chondrichthyes</taxon>
        <taxon>Elasmobranchii</taxon>
        <taxon>Galeomorphii</taxon>
        <taxon>Galeoidea</taxon>
        <taxon>Carcharhiniformes</taxon>
        <taxon>Scyliorhinidae</taxon>
        <taxon>Scyliorhinus</taxon>
    </lineage>
</organism>
<dbReference type="Gene3D" id="2.60.120.40">
    <property type="match status" value="1"/>
</dbReference>